<evidence type="ECO:0000313" key="3">
    <source>
        <dbReference type="Proteomes" id="UP001211907"/>
    </source>
</evidence>
<dbReference type="AlphaFoldDB" id="A0AAD5SMN0"/>
<feature type="non-terminal residue" evidence="2">
    <location>
        <position position="131"/>
    </location>
</feature>
<comment type="caution">
    <text evidence="2">The sequence shown here is derived from an EMBL/GenBank/DDBJ whole genome shotgun (WGS) entry which is preliminary data.</text>
</comment>
<sequence length="131" mass="13014">MQPGYGDTDAEATTTAPLPRLAGSRLRVVDLSPHNFRGGRASSESLGTNAASSAGYSGASSNNELQYESISLLGAEADRRGGGVGVGSGLLPRLARLGRQVLERLGLGGGAGAEDDLTDFRGIGGGVGAGG</sequence>
<evidence type="ECO:0000313" key="2">
    <source>
        <dbReference type="EMBL" id="KAJ3080856.1"/>
    </source>
</evidence>
<feature type="region of interest" description="Disordered" evidence="1">
    <location>
        <begin position="1"/>
        <end position="22"/>
    </location>
</feature>
<keyword evidence="3" id="KW-1185">Reference proteome</keyword>
<reference evidence="2" key="1">
    <citation type="submission" date="2020-05" db="EMBL/GenBank/DDBJ databases">
        <title>Phylogenomic resolution of chytrid fungi.</title>
        <authorList>
            <person name="Stajich J.E."/>
            <person name="Amses K."/>
            <person name="Simmons R."/>
            <person name="Seto K."/>
            <person name="Myers J."/>
            <person name="Bonds A."/>
            <person name="Quandt C.A."/>
            <person name="Barry K."/>
            <person name="Liu P."/>
            <person name="Grigoriev I."/>
            <person name="Longcore J.E."/>
            <person name="James T.Y."/>
        </authorList>
    </citation>
    <scope>NUCLEOTIDE SEQUENCE</scope>
    <source>
        <strain evidence="2">JEL0513</strain>
    </source>
</reference>
<gene>
    <name evidence="2" type="ORF">HK100_010039</name>
</gene>
<accession>A0AAD5SMN0</accession>
<protein>
    <submittedName>
        <fullName evidence="2">Uncharacterized protein</fullName>
    </submittedName>
</protein>
<feature type="region of interest" description="Disordered" evidence="1">
    <location>
        <begin position="37"/>
        <end position="61"/>
    </location>
</feature>
<dbReference type="EMBL" id="JADGJH010005371">
    <property type="protein sequence ID" value="KAJ3080856.1"/>
    <property type="molecule type" value="Genomic_DNA"/>
</dbReference>
<evidence type="ECO:0000256" key="1">
    <source>
        <dbReference type="SAM" id="MobiDB-lite"/>
    </source>
</evidence>
<dbReference type="Proteomes" id="UP001211907">
    <property type="component" value="Unassembled WGS sequence"/>
</dbReference>
<name>A0AAD5SMN0_9FUNG</name>
<feature type="compositionally biased region" description="Low complexity" evidence="1">
    <location>
        <begin position="47"/>
        <end position="61"/>
    </location>
</feature>
<proteinExistence type="predicted"/>
<organism evidence="2 3">
    <name type="scientific">Physocladia obscura</name>
    <dbReference type="NCBI Taxonomy" id="109957"/>
    <lineage>
        <taxon>Eukaryota</taxon>
        <taxon>Fungi</taxon>
        <taxon>Fungi incertae sedis</taxon>
        <taxon>Chytridiomycota</taxon>
        <taxon>Chytridiomycota incertae sedis</taxon>
        <taxon>Chytridiomycetes</taxon>
        <taxon>Chytridiales</taxon>
        <taxon>Chytriomycetaceae</taxon>
        <taxon>Physocladia</taxon>
    </lineage>
</organism>